<evidence type="ECO:0000256" key="3">
    <source>
        <dbReference type="ARBA" id="ARBA00022741"/>
    </source>
</evidence>
<dbReference type="InterPro" id="IPR011009">
    <property type="entry name" value="Kinase-like_dom_sf"/>
</dbReference>
<evidence type="ECO:0000259" key="6">
    <source>
        <dbReference type="PROSITE" id="PS50011"/>
    </source>
</evidence>
<dbReference type="PROSITE" id="PS00108">
    <property type="entry name" value="PROTEIN_KINASE_ST"/>
    <property type="match status" value="1"/>
</dbReference>
<dbReference type="GO" id="GO:0005524">
    <property type="term" value="F:ATP binding"/>
    <property type="evidence" value="ECO:0007669"/>
    <property type="project" value="UniProtKB-KW"/>
</dbReference>
<dbReference type="InterPro" id="IPR008271">
    <property type="entry name" value="Ser/Thr_kinase_AS"/>
</dbReference>
<evidence type="ECO:0000313" key="7">
    <source>
        <dbReference type="Proteomes" id="UP000887566"/>
    </source>
</evidence>
<evidence type="ECO:0000256" key="1">
    <source>
        <dbReference type="ARBA" id="ARBA00022527"/>
    </source>
</evidence>
<dbReference type="SUPFAM" id="SSF56112">
    <property type="entry name" value="Protein kinase-like (PK-like)"/>
    <property type="match status" value="1"/>
</dbReference>
<keyword evidence="7" id="KW-1185">Reference proteome</keyword>
<dbReference type="Pfam" id="PF00069">
    <property type="entry name" value="Pkinase"/>
    <property type="match status" value="1"/>
</dbReference>
<sequence length="209" mass="23585">MQQALEGLVHLHTLKPKPIVHRDIKCLNLLISETGIVKLGDLGLVHTVALSERGSTDPVFAPKEVAGTAYWQAPEVLKSSTTKTYGRKADVWSMGCCLVEMMTGYPPYFDKTVTQVQWVIKMSDGTLTYDPKELLPQASPDAISLLQKVFRRSTKKSPDNMLVRPHSWEILTDIIEINELLPLKERLSRVEMKIDALRSLTKEKENDDK</sequence>
<keyword evidence="3" id="KW-0547">Nucleotide-binding</keyword>
<protein>
    <submittedName>
        <fullName evidence="8">Protein kinase domain-containing protein</fullName>
    </submittedName>
</protein>
<keyword evidence="2" id="KW-0808">Transferase</keyword>
<evidence type="ECO:0000313" key="8">
    <source>
        <dbReference type="WBParaSite" id="PSAMB.scaffold7722size7209.g30467.t1"/>
    </source>
</evidence>
<dbReference type="InterPro" id="IPR000719">
    <property type="entry name" value="Prot_kinase_dom"/>
</dbReference>
<accession>A0A914XDH3</accession>
<evidence type="ECO:0000256" key="5">
    <source>
        <dbReference type="ARBA" id="ARBA00022840"/>
    </source>
</evidence>
<keyword evidence="4" id="KW-0418">Kinase</keyword>
<reference evidence="8" key="1">
    <citation type="submission" date="2022-11" db="UniProtKB">
        <authorList>
            <consortium name="WormBaseParasite"/>
        </authorList>
    </citation>
    <scope>IDENTIFICATION</scope>
</reference>
<keyword evidence="5" id="KW-0067">ATP-binding</keyword>
<dbReference type="GO" id="GO:0004674">
    <property type="term" value="F:protein serine/threonine kinase activity"/>
    <property type="evidence" value="ECO:0007669"/>
    <property type="project" value="UniProtKB-KW"/>
</dbReference>
<dbReference type="SMART" id="SM00220">
    <property type="entry name" value="S_TKc"/>
    <property type="match status" value="1"/>
</dbReference>
<evidence type="ECO:0000256" key="2">
    <source>
        <dbReference type="ARBA" id="ARBA00022679"/>
    </source>
</evidence>
<dbReference type="PANTHER" id="PTHR11584">
    <property type="entry name" value="SERINE/THREONINE PROTEIN KINASE"/>
    <property type="match status" value="1"/>
</dbReference>
<dbReference type="PROSITE" id="PS50011">
    <property type="entry name" value="PROTEIN_KINASE_DOM"/>
    <property type="match status" value="1"/>
</dbReference>
<name>A0A914XDH3_9BILA</name>
<organism evidence="7 8">
    <name type="scientific">Plectus sambesii</name>
    <dbReference type="NCBI Taxonomy" id="2011161"/>
    <lineage>
        <taxon>Eukaryota</taxon>
        <taxon>Metazoa</taxon>
        <taxon>Ecdysozoa</taxon>
        <taxon>Nematoda</taxon>
        <taxon>Chromadorea</taxon>
        <taxon>Plectida</taxon>
        <taxon>Plectina</taxon>
        <taxon>Plectoidea</taxon>
        <taxon>Plectidae</taxon>
        <taxon>Plectus</taxon>
    </lineage>
</organism>
<proteinExistence type="predicted"/>
<evidence type="ECO:0000256" key="4">
    <source>
        <dbReference type="ARBA" id="ARBA00022777"/>
    </source>
</evidence>
<keyword evidence="1" id="KW-0723">Serine/threonine-protein kinase</keyword>
<dbReference type="WBParaSite" id="PSAMB.scaffold7722size7209.g30467.t1">
    <property type="protein sequence ID" value="PSAMB.scaffold7722size7209.g30467.t1"/>
    <property type="gene ID" value="PSAMB.scaffold7722size7209.g30467"/>
</dbReference>
<dbReference type="Proteomes" id="UP000887566">
    <property type="component" value="Unplaced"/>
</dbReference>
<dbReference type="PANTHER" id="PTHR11584:SF369">
    <property type="entry name" value="MITOGEN-ACTIVATED PROTEIN KINASE KINASE KINASE 19-RELATED"/>
    <property type="match status" value="1"/>
</dbReference>
<feature type="domain" description="Protein kinase" evidence="6">
    <location>
        <begin position="1"/>
        <end position="169"/>
    </location>
</feature>
<dbReference type="Gene3D" id="1.10.510.10">
    <property type="entry name" value="Transferase(Phosphotransferase) domain 1"/>
    <property type="match status" value="1"/>
</dbReference>
<dbReference type="AlphaFoldDB" id="A0A914XDH3"/>